<proteinExistence type="predicted"/>
<keyword evidence="2" id="KW-1185">Reference proteome</keyword>
<feature type="non-terminal residue" evidence="1">
    <location>
        <position position="79"/>
    </location>
</feature>
<evidence type="ECO:0000313" key="1">
    <source>
        <dbReference type="EMBL" id="EPQ54388.1"/>
    </source>
</evidence>
<gene>
    <name evidence="1" type="ORF">GLOTRDRAFT_22381</name>
</gene>
<dbReference type="SUPFAM" id="SSF54160">
    <property type="entry name" value="Chromo domain-like"/>
    <property type="match status" value="1"/>
</dbReference>
<evidence type="ECO:0008006" key="3">
    <source>
        <dbReference type="Google" id="ProtNLM"/>
    </source>
</evidence>
<dbReference type="EMBL" id="KB469303">
    <property type="protein sequence ID" value="EPQ54388.1"/>
    <property type="molecule type" value="Genomic_DNA"/>
</dbReference>
<dbReference type="GeneID" id="19305069"/>
<dbReference type="RefSeq" id="XP_007866609.1">
    <property type="nucleotide sequence ID" value="XM_007868418.1"/>
</dbReference>
<accession>S7Q4I3</accession>
<dbReference type="eggNOG" id="KOG0017">
    <property type="taxonomic scope" value="Eukaryota"/>
</dbReference>
<reference evidence="1 2" key="1">
    <citation type="journal article" date="2012" name="Science">
        <title>The Paleozoic origin of enzymatic lignin decomposition reconstructed from 31 fungal genomes.</title>
        <authorList>
            <person name="Floudas D."/>
            <person name="Binder M."/>
            <person name="Riley R."/>
            <person name="Barry K."/>
            <person name="Blanchette R.A."/>
            <person name="Henrissat B."/>
            <person name="Martinez A.T."/>
            <person name="Otillar R."/>
            <person name="Spatafora J.W."/>
            <person name="Yadav J.S."/>
            <person name="Aerts A."/>
            <person name="Benoit I."/>
            <person name="Boyd A."/>
            <person name="Carlson A."/>
            <person name="Copeland A."/>
            <person name="Coutinho P.M."/>
            <person name="de Vries R.P."/>
            <person name="Ferreira P."/>
            <person name="Findley K."/>
            <person name="Foster B."/>
            <person name="Gaskell J."/>
            <person name="Glotzer D."/>
            <person name="Gorecki P."/>
            <person name="Heitman J."/>
            <person name="Hesse C."/>
            <person name="Hori C."/>
            <person name="Igarashi K."/>
            <person name="Jurgens J.A."/>
            <person name="Kallen N."/>
            <person name="Kersten P."/>
            <person name="Kohler A."/>
            <person name="Kuees U."/>
            <person name="Kumar T.K.A."/>
            <person name="Kuo A."/>
            <person name="LaButti K."/>
            <person name="Larrondo L.F."/>
            <person name="Lindquist E."/>
            <person name="Ling A."/>
            <person name="Lombard V."/>
            <person name="Lucas S."/>
            <person name="Lundell T."/>
            <person name="Martin R."/>
            <person name="McLaughlin D.J."/>
            <person name="Morgenstern I."/>
            <person name="Morin E."/>
            <person name="Murat C."/>
            <person name="Nagy L.G."/>
            <person name="Nolan M."/>
            <person name="Ohm R.A."/>
            <person name="Patyshakuliyeva A."/>
            <person name="Rokas A."/>
            <person name="Ruiz-Duenas F.J."/>
            <person name="Sabat G."/>
            <person name="Salamov A."/>
            <person name="Samejima M."/>
            <person name="Schmutz J."/>
            <person name="Slot J.C."/>
            <person name="St John F."/>
            <person name="Stenlid J."/>
            <person name="Sun H."/>
            <person name="Sun S."/>
            <person name="Syed K."/>
            <person name="Tsang A."/>
            <person name="Wiebenga A."/>
            <person name="Young D."/>
            <person name="Pisabarro A."/>
            <person name="Eastwood D.C."/>
            <person name="Martin F."/>
            <person name="Cullen D."/>
            <person name="Grigoriev I.V."/>
            <person name="Hibbett D.S."/>
        </authorList>
    </citation>
    <scope>NUCLEOTIDE SEQUENCE [LARGE SCALE GENOMIC DNA]</scope>
    <source>
        <strain evidence="1 2">ATCC 11539</strain>
    </source>
</reference>
<organism evidence="1 2">
    <name type="scientific">Gloeophyllum trabeum (strain ATCC 11539 / FP-39264 / Madison 617)</name>
    <name type="common">Brown rot fungus</name>
    <dbReference type="NCBI Taxonomy" id="670483"/>
    <lineage>
        <taxon>Eukaryota</taxon>
        <taxon>Fungi</taxon>
        <taxon>Dikarya</taxon>
        <taxon>Basidiomycota</taxon>
        <taxon>Agaricomycotina</taxon>
        <taxon>Agaricomycetes</taxon>
        <taxon>Gloeophyllales</taxon>
        <taxon>Gloeophyllaceae</taxon>
        <taxon>Gloeophyllum</taxon>
    </lineage>
</organism>
<evidence type="ECO:0000313" key="2">
    <source>
        <dbReference type="Proteomes" id="UP000030669"/>
    </source>
</evidence>
<dbReference type="KEGG" id="gtr:GLOTRDRAFT_22381"/>
<name>S7Q4I3_GLOTA</name>
<dbReference type="AlphaFoldDB" id="S7Q4I3"/>
<sequence length="79" mass="8899">ATFRLELSDDLKKRGINNAFHASKLKIHVPNDDRRFPGRQLAQLTGLGDEPKEWAVEQILSHSGKGSDALFQVRWKSGD</sequence>
<dbReference type="Proteomes" id="UP000030669">
    <property type="component" value="Unassembled WGS sequence"/>
</dbReference>
<dbReference type="OrthoDB" id="3211671at2759"/>
<protein>
    <recommendedName>
        <fullName evidence="3">Chromo domain-containing protein</fullName>
    </recommendedName>
</protein>
<dbReference type="InterPro" id="IPR016197">
    <property type="entry name" value="Chromo-like_dom_sf"/>
</dbReference>
<dbReference type="HOGENOM" id="CLU_132807_2_0_1"/>
<feature type="non-terminal residue" evidence="1">
    <location>
        <position position="1"/>
    </location>
</feature>
<dbReference type="OMA" id="EWAVDHI"/>